<dbReference type="GO" id="GO:0016020">
    <property type="term" value="C:membrane"/>
    <property type="evidence" value="ECO:0007669"/>
    <property type="project" value="UniProtKB-SubCell"/>
</dbReference>
<gene>
    <name evidence="7" type="ORF">MCYG_06888</name>
</gene>
<reference evidence="8" key="1">
    <citation type="journal article" date="2012" name="MBio">
        <title>Comparative genome analysis of Trichophyton rubrum and related dermatophytes reveals candidate genes involved in infection.</title>
        <authorList>
            <person name="Martinez D.A."/>
            <person name="Oliver B.G."/>
            <person name="Graeser Y."/>
            <person name="Goldberg J.M."/>
            <person name="Li W."/>
            <person name="Martinez-Rossi N.M."/>
            <person name="Monod M."/>
            <person name="Shelest E."/>
            <person name="Barton R.C."/>
            <person name="Birch E."/>
            <person name="Brakhage A.A."/>
            <person name="Chen Z."/>
            <person name="Gurr S.J."/>
            <person name="Heiman D."/>
            <person name="Heitman J."/>
            <person name="Kosti I."/>
            <person name="Rossi A."/>
            <person name="Saif S."/>
            <person name="Samalova M."/>
            <person name="Saunders C.W."/>
            <person name="Shea T."/>
            <person name="Summerbell R.C."/>
            <person name="Xu J."/>
            <person name="Young S."/>
            <person name="Zeng Q."/>
            <person name="Birren B.W."/>
            <person name="Cuomo C.A."/>
            <person name="White T.C."/>
        </authorList>
    </citation>
    <scope>NUCLEOTIDE SEQUENCE [LARGE SCALE GENOMIC DNA]</scope>
    <source>
        <strain evidence="8">ATCC MYA-4605 / CBS 113480</strain>
    </source>
</reference>
<feature type="transmembrane region" description="Helical" evidence="5">
    <location>
        <begin position="430"/>
        <end position="448"/>
    </location>
</feature>
<dbReference type="OrthoDB" id="2796277at2759"/>
<feature type="transmembrane region" description="Helical" evidence="5">
    <location>
        <begin position="90"/>
        <end position="108"/>
    </location>
</feature>
<dbReference type="eggNOG" id="ENOG502SAIV">
    <property type="taxonomic scope" value="Eukaryota"/>
</dbReference>
<evidence type="ECO:0000256" key="4">
    <source>
        <dbReference type="ARBA" id="ARBA00023136"/>
    </source>
</evidence>
<dbReference type="OMA" id="WHQTFRF"/>
<dbReference type="InterPro" id="IPR032805">
    <property type="entry name" value="Wax_synthase_dom"/>
</dbReference>
<feature type="transmembrane region" description="Helical" evidence="5">
    <location>
        <begin position="397"/>
        <end position="418"/>
    </location>
</feature>
<protein>
    <recommendedName>
        <fullName evidence="6">Wax synthase domain-containing protein</fullName>
    </recommendedName>
</protein>
<feature type="transmembrane region" description="Helical" evidence="5">
    <location>
        <begin position="64"/>
        <end position="84"/>
    </location>
</feature>
<evidence type="ECO:0000256" key="3">
    <source>
        <dbReference type="ARBA" id="ARBA00022989"/>
    </source>
</evidence>
<keyword evidence="2 5" id="KW-0812">Transmembrane</keyword>
<sequence>MDTSYNAAVKEFLRYRRELLANSIESGEFQHLVFPRDFASVPIVLLALFIKWPCNGPFKYTRHLLYFYSLYLNVYVIIHCRSLMVLGGYGVGLIFSWLSIWSAALLLFNDVQGSFKRIERSFVPLKAVKSDLPNELNEKLGSDSAGLRITQNQSNYTHGQANGTTTSGKLVQRFRWQGYPKSLGHRFSWIIDVFLSHRGPHWNWRPKDFPPLPKQVQSQLARDKDTELSEDELWEEDNRANLMATLCRTLVYYFCLDLLKVIVIRDPYFVGYIDSPPPPFLDFCGFLAPMVARLYRSTVNGMAVYFAVVFPTSLSATVFLAISRTPLRFKTRIPFEASFLYPPYFGDLLSSILDRGLIGLWGTCWHKHFRAGFLAPGNWVKSVVFLKLNGGIQWPPLIFWGLQVFISFTLSGIVHFAGSYTQMAPTNPSRQFLFFALQIVGIFLQVLIEKLSKRLMPFEVPLWLKQLSKGTFVFVWMACSSPLLCDDFVIGRVWVEEPVPYSLIRAMGFATGTGGAMRWEAEPIRWWGGERWWERGIIL</sequence>
<comment type="subcellular location">
    <subcellularLocation>
        <location evidence="1">Membrane</location>
        <topology evidence="1">Multi-pass membrane protein</topology>
    </subcellularLocation>
</comment>
<evidence type="ECO:0000313" key="8">
    <source>
        <dbReference type="Proteomes" id="UP000002035"/>
    </source>
</evidence>
<evidence type="ECO:0000259" key="6">
    <source>
        <dbReference type="Pfam" id="PF13813"/>
    </source>
</evidence>
<evidence type="ECO:0000256" key="2">
    <source>
        <dbReference type="ARBA" id="ARBA00022692"/>
    </source>
</evidence>
<dbReference type="STRING" id="554155.C5FVY5"/>
<proteinExistence type="predicted"/>
<dbReference type="Proteomes" id="UP000002035">
    <property type="component" value="Unassembled WGS sequence"/>
</dbReference>
<feature type="transmembrane region" description="Helical" evidence="5">
    <location>
        <begin position="302"/>
        <end position="322"/>
    </location>
</feature>
<dbReference type="GeneID" id="9227006"/>
<accession>C5FVY5</accession>
<keyword evidence="8" id="KW-1185">Reference proteome</keyword>
<dbReference type="AlphaFoldDB" id="C5FVY5"/>
<dbReference type="EMBL" id="DS995706">
    <property type="protein sequence ID" value="EEQ34069.1"/>
    <property type="molecule type" value="Genomic_DNA"/>
</dbReference>
<keyword evidence="4 5" id="KW-0472">Membrane</keyword>
<dbReference type="RefSeq" id="XP_002844924.1">
    <property type="nucleotide sequence ID" value="XM_002844878.1"/>
</dbReference>
<dbReference type="Pfam" id="PF13813">
    <property type="entry name" value="MBOAT_2"/>
    <property type="match status" value="1"/>
</dbReference>
<evidence type="ECO:0000313" key="7">
    <source>
        <dbReference type="EMBL" id="EEQ34069.1"/>
    </source>
</evidence>
<name>C5FVY5_ARTOC</name>
<keyword evidence="3 5" id="KW-1133">Transmembrane helix</keyword>
<organism evidence="7 8">
    <name type="scientific">Arthroderma otae (strain ATCC MYA-4605 / CBS 113480)</name>
    <name type="common">Microsporum canis</name>
    <dbReference type="NCBI Taxonomy" id="554155"/>
    <lineage>
        <taxon>Eukaryota</taxon>
        <taxon>Fungi</taxon>
        <taxon>Dikarya</taxon>
        <taxon>Ascomycota</taxon>
        <taxon>Pezizomycotina</taxon>
        <taxon>Eurotiomycetes</taxon>
        <taxon>Eurotiomycetidae</taxon>
        <taxon>Onygenales</taxon>
        <taxon>Arthrodermataceae</taxon>
        <taxon>Microsporum</taxon>
    </lineage>
</organism>
<dbReference type="VEuPathDB" id="FungiDB:MCYG_06888"/>
<evidence type="ECO:0000256" key="1">
    <source>
        <dbReference type="ARBA" id="ARBA00004141"/>
    </source>
</evidence>
<evidence type="ECO:0000256" key="5">
    <source>
        <dbReference type="SAM" id="Phobius"/>
    </source>
</evidence>
<dbReference type="HOGENOM" id="CLU_021051_2_0_1"/>
<feature type="domain" description="Wax synthase" evidence="6">
    <location>
        <begin position="341"/>
        <end position="437"/>
    </location>
</feature>